<reference evidence="19 20" key="1">
    <citation type="journal article" date="2015" name="Nature">
        <title>rRNA introns, odd ribosomes, and small enigmatic genomes across a large radiation of phyla.</title>
        <authorList>
            <person name="Brown C.T."/>
            <person name="Hug L.A."/>
            <person name="Thomas B.C."/>
            <person name="Sharon I."/>
            <person name="Castelle C.J."/>
            <person name="Singh A."/>
            <person name="Wilkins M.J."/>
            <person name="Williams K.H."/>
            <person name="Banfield J.F."/>
        </authorList>
    </citation>
    <scope>NUCLEOTIDE SEQUENCE [LARGE SCALE GENOMIC DNA]</scope>
</reference>
<evidence type="ECO:0000313" key="19">
    <source>
        <dbReference type="EMBL" id="KKQ33288.1"/>
    </source>
</evidence>
<gene>
    <name evidence="19" type="ORF">US45_C0012G0002</name>
</gene>
<evidence type="ECO:0000256" key="5">
    <source>
        <dbReference type="ARBA" id="ARBA00022801"/>
    </source>
</evidence>
<evidence type="ECO:0000256" key="13">
    <source>
        <dbReference type="ARBA" id="ARBA00034808"/>
    </source>
</evidence>
<dbReference type="GO" id="GO:0005829">
    <property type="term" value="C:cytosol"/>
    <property type="evidence" value="ECO:0007669"/>
    <property type="project" value="TreeGrafter"/>
</dbReference>
<keyword evidence="5 15" id="KW-0378">Hydrolase</keyword>
<dbReference type="Gene3D" id="1.10.10.160">
    <property type="match status" value="1"/>
</dbReference>
<keyword evidence="3 15" id="KW-0547">Nucleotide-binding</keyword>
<dbReference type="InterPro" id="IPR013986">
    <property type="entry name" value="DExx_box_DNA_helicase_dom_sf"/>
</dbReference>
<comment type="similarity">
    <text evidence="1">Belongs to the helicase family. UvrD subfamily.</text>
</comment>
<dbReference type="PATRIC" id="fig|1618729.3.peg.170"/>
<evidence type="ECO:0000256" key="4">
    <source>
        <dbReference type="ARBA" id="ARBA00022763"/>
    </source>
</evidence>
<feature type="domain" description="UvrD-like helicase C-terminal" evidence="18">
    <location>
        <begin position="298"/>
        <end position="586"/>
    </location>
</feature>
<dbReference type="Pfam" id="PF00580">
    <property type="entry name" value="UvrD-helicase"/>
    <property type="match status" value="1"/>
</dbReference>
<dbReference type="Gene3D" id="1.10.486.10">
    <property type="entry name" value="PCRA, domain 4"/>
    <property type="match status" value="1"/>
</dbReference>
<dbReference type="CDD" id="cd17932">
    <property type="entry name" value="DEXQc_UvrD"/>
    <property type="match status" value="1"/>
</dbReference>
<dbReference type="InterPro" id="IPR027417">
    <property type="entry name" value="P-loop_NTPase"/>
</dbReference>
<evidence type="ECO:0000256" key="1">
    <source>
        <dbReference type="ARBA" id="ARBA00009922"/>
    </source>
</evidence>
<dbReference type="EMBL" id="LBTA01000012">
    <property type="protein sequence ID" value="KKQ33288.1"/>
    <property type="molecule type" value="Genomic_DNA"/>
</dbReference>
<dbReference type="InterPro" id="IPR014016">
    <property type="entry name" value="UvrD-like_ATP-bd"/>
</dbReference>
<evidence type="ECO:0000256" key="2">
    <source>
        <dbReference type="ARBA" id="ARBA00022722"/>
    </source>
</evidence>
<dbReference type="SUPFAM" id="SSF52980">
    <property type="entry name" value="Restriction endonuclease-like"/>
    <property type="match status" value="1"/>
</dbReference>
<evidence type="ECO:0000259" key="18">
    <source>
        <dbReference type="PROSITE" id="PS51217"/>
    </source>
</evidence>
<evidence type="ECO:0000256" key="14">
    <source>
        <dbReference type="ARBA" id="ARBA00048988"/>
    </source>
</evidence>
<dbReference type="AlphaFoldDB" id="A0A0G0GQE0"/>
<dbReference type="EC" id="5.6.2.4" evidence="13"/>
<dbReference type="InterPro" id="IPR038726">
    <property type="entry name" value="PDDEXK_AddAB-type"/>
</dbReference>
<dbReference type="InterPro" id="IPR011335">
    <property type="entry name" value="Restrct_endonuc-II-like"/>
</dbReference>
<feature type="coiled-coil region" evidence="16">
    <location>
        <begin position="901"/>
        <end position="928"/>
    </location>
</feature>
<comment type="catalytic activity">
    <reaction evidence="14">
        <text>ATP + H2O = ADP + phosphate + H(+)</text>
        <dbReference type="Rhea" id="RHEA:13065"/>
        <dbReference type="ChEBI" id="CHEBI:15377"/>
        <dbReference type="ChEBI" id="CHEBI:15378"/>
        <dbReference type="ChEBI" id="CHEBI:30616"/>
        <dbReference type="ChEBI" id="CHEBI:43474"/>
        <dbReference type="ChEBI" id="CHEBI:456216"/>
        <dbReference type="EC" id="5.6.2.4"/>
    </reaction>
</comment>
<keyword evidence="6 15" id="KW-0347">Helicase</keyword>
<comment type="caution">
    <text evidence="19">The sequence shown here is derived from an EMBL/GenBank/DDBJ whole genome shotgun (WGS) entry which is preliminary data.</text>
</comment>
<dbReference type="PANTHER" id="PTHR11070">
    <property type="entry name" value="UVRD / RECB / PCRA DNA HELICASE FAMILY MEMBER"/>
    <property type="match status" value="1"/>
</dbReference>
<accession>A0A0G0GQE0</accession>
<dbReference type="GO" id="GO:0043138">
    <property type="term" value="F:3'-5' DNA helicase activity"/>
    <property type="evidence" value="ECO:0007669"/>
    <property type="project" value="UniProtKB-EC"/>
</dbReference>
<dbReference type="InterPro" id="IPR000212">
    <property type="entry name" value="DNA_helicase_UvrD/REP"/>
</dbReference>
<dbReference type="Gene3D" id="3.90.320.10">
    <property type="match status" value="1"/>
</dbReference>
<evidence type="ECO:0000313" key="20">
    <source>
        <dbReference type="Proteomes" id="UP000034701"/>
    </source>
</evidence>
<evidence type="ECO:0000256" key="11">
    <source>
        <dbReference type="ARBA" id="ARBA00023235"/>
    </source>
</evidence>
<proteinExistence type="inferred from homology"/>
<evidence type="ECO:0000256" key="3">
    <source>
        <dbReference type="ARBA" id="ARBA00022741"/>
    </source>
</evidence>
<comment type="catalytic activity">
    <reaction evidence="12">
        <text>Couples ATP hydrolysis with the unwinding of duplex DNA by translocating in the 3'-5' direction.</text>
        <dbReference type="EC" id="5.6.2.4"/>
    </reaction>
</comment>
<keyword evidence="9" id="KW-0238">DNA-binding</keyword>
<dbReference type="GO" id="GO:0004527">
    <property type="term" value="F:exonuclease activity"/>
    <property type="evidence" value="ECO:0007669"/>
    <property type="project" value="UniProtKB-KW"/>
</dbReference>
<protein>
    <recommendedName>
        <fullName evidence="13">DNA 3'-5' helicase</fullName>
        <ecNumber evidence="13">5.6.2.4</ecNumber>
    </recommendedName>
</protein>
<keyword evidence="10" id="KW-0234">DNA repair</keyword>
<keyword evidence="2" id="KW-0540">Nuclease</keyword>
<feature type="domain" description="UvrD-like helicase ATP-binding" evidence="17">
    <location>
        <begin position="5"/>
        <end position="297"/>
    </location>
</feature>
<evidence type="ECO:0000256" key="15">
    <source>
        <dbReference type="PROSITE-ProRule" id="PRU00560"/>
    </source>
</evidence>
<feature type="binding site" evidence="15">
    <location>
        <begin position="26"/>
        <end position="33"/>
    </location>
    <ligand>
        <name>ATP</name>
        <dbReference type="ChEBI" id="CHEBI:30616"/>
    </ligand>
</feature>
<evidence type="ECO:0000259" key="17">
    <source>
        <dbReference type="PROSITE" id="PS51198"/>
    </source>
</evidence>
<keyword evidence="8 15" id="KW-0067">ATP-binding</keyword>
<dbReference type="PROSITE" id="PS51217">
    <property type="entry name" value="UVRD_HELICASE_CTER"/>
    <property type="match status" value="1"/>
</dbReference>
<dbReference type="Pfam" id="PF13361">
    <property type="entry name" value="UvrD_C"/>
    <property type="match status" value="1"/>
</dbReference>
<evidence type="ECO:0000256" key="7">
    <source>
        <dbReference type="ARBA" id="ARBA00022839"/>
    </source>
</evidence>
<keyword evidence="7" id="KW-0269">Exonuclease</keyword>
<organism evidence="19 20">
    <name type="scientific">Candidatus Nomurabacteria bacterium GW2011_GWA1_37_20</name>
    <dbReference type="NCBI Taxonomy" id="1618729"/>
    <lineage>
        <taxon>Bacteria</taxon>
        <taxon>Candidatus Nomuraibacteriota</taxon>
    </lineage>
</organism>
<keyword evidence="11" id="KW-0413">Isomerase</keyword>
<dbReference type="InterPro" id="IPR011604">
    <property type="entry name" value="PDDEXK-like_dom_sf"/>
</dbReference>
<name>A0A0G0GQE0_9BACT</name>
<sequence>MAENKTLNPQQIAAIKHLTGPLLIIAGAGTGKTTVITERIKYLILEKNVLPTQILALTFTDKASHEMEERVDVAMPYGYTQMWISTFHAFCDRILRNDAHAIGLDPGYRLISEAESILLLKKNIFEMELNIFRPLGNPTKFLDALLIHFSRLKDEDVSPTDYLKWIKQQKITGETEQYLELANAYKKYEELKIKEGVMDFSDLISNTLLLFRTRKNILKKYQEQFKFILVDEFQDTNYAQNELAILLAGDDKNITVVADDDQSIYRFRGAAVSNVLQFKKSFPKAKVVTLNNNYRSTQPILDAAYALIQHNNPNRLEIVEGIDKKLKSHSTATKRDIEVIHEIRSEDEADKIARIIKELTEKKYQYRDIAILVRANNYASLIATALQRHRIPFQFLGPGYLFQQEEIKDLIAYLAFLTNLSDSVSLFRILSMDVFNIPYIELNYLLNFAKRKNLTLFEALFNAEQSFLKPKTQEKLIKFREMAVRHLGKSKKETAGQILYYFLVDSRLFETLNSADSIREERRIQNIAKFFDRIKSFETERPDSNIFTLYEWLNLMLQMGDSPTAADVDVKDRNVVNILTVHSSKGLEFKVVFLVNLVADRFPSRERSEKIPLPDEILKENVSGDSDFHLEEERRLFYVGMTRAKERLYFTLASYYGTGKRPRKTSPFVYDALPKLLKKETKNITQQLFLPEILSVYQNQEEKQEEKVPLKLSYITFSNLQMFDICPLHYKAKVIFNLPTPTASVQSFGISIHNALYNFYKQINEGNKPSLEKLLEILKKEWISEGYSNKKHEQERFSQGVKILEEFYRTEFITPIKPLGIEMPFSFVLKNGVKVFGKIDRIDKKGSGIEIIDYKTGADNPKAEKAHKLQLAMYALAATRIKDNLLNRRPEDITLSLHFLEGNTKKTMNFKQEDLDKLEQELIEKITEIEKSDFKCSKNVLCVNCEYKILCNTN</sequence>
<dbReference type="GO" id="GO:0003677">
    <property type="term" value="F:DNA binding"/>
    <property type="evidence" value="ECO:0007669"/>
    <property type="project" value="UniProtKB-KW"/>
</dbReference>
<evidence type="ECO:0000256" key="8">
    <source>
        <dbReference type="ARBA" id="ARBA00022840"/>
    </source>
</evidence>
<evidence type="ECO:0000256" key="12">
    <source>
        <dbReference type="ARBA" id="ARBA00034617"/>
    </source>
</evidence>
<dbReference type="Pfam" id="PF12705">
    <property type="entry name" value="PDDEXK_1"/>
    <property type="match status" value="1"/>
</dbReference>
<dbReference type="GO" id="GO:0033202">
    <property type="term" value="C:DNA helicase complex"/>
    <property type="evidence" value="ECO:0007669"/>
    <property type="project" value="TreeGrafter"/>
</dbReference>
<dbReference type="GO" id="GO:0000725">
    <property type="term" value="P:recombinational repair"/>
    <property type="evidence" value="ECO:0007669"/>
    <property type="project" value="TreeGrafter"/>
</dbReference>
<dbReference type="GO" id="GO:0005524">
    <property type="term" value="F:ATP binding"/>
    <property type="evidence" value="ECO:0007669"/>
    <property type="project" value="UniProtKB-UniRule"/>
</dbReference>
<dbReference type="Gene3D" id="3.40.50.300">
    <property type="entry name" value="P-loop containing nucleotide triphosphate hydrolases"/>
    <property type="match status" value="2"/>
</dbReference>
<evidence type="ECO:0000256" key="16">
    <source>
        <dbReference type="SAM" id="Coils"/>
    </source>
</evidence>
<evidence type="ECO:0000256" key="10">
    <source>
        <dbReference type="ARBA" id="ARBA00023204"/>
    </source>
</evidence>
<dbReference type="SUPFAM" id="SSF52540">
    <property type="entry name" value="P-loop containing nucleoside triphosphate hydrolases"/>
    <property type="match status" value="1"/>
</dbReference>
<dbReference type="Proteomes" id="UP000034701">
    <property type="component" value="Unassembled WGS sequence"/>
</dbReference>
<dbReference type="InterPro" id="IPR014017">
    <property type="entry name" value="DNA_helicase_UvrD-like_C"/>
</dbReference>
<keyword evidence="4" id="KW-0227">DNA damage</keyword>
<evidence type="ECO:0000256" key="6">
    <source>
        <dbReference type="ARBA" id="ARBA00022806"/>
    </source>
</evidence>
<evidence type="ECO:0000256" key="9">
    <source>
        <dbReference type="ARBA" id="ARBA00023125"/>
    </source>
</evidence>
<dbReference type="PROSITE" id="PS51198">
    <property type="entry name" value="UVRD_HELICASE_ATP_BIND"/>
    <property type="match status" value="1"/>
</dbReference>
<dbReference type="PANTHER" id="PTHR11070:SF48">
    <property type="entry name" value="ATP-DEPENDENT HELICASE_NUCLEASE SUBUNIT A"/>
    <property type="match status" value="1"/>
</dbReference>
<keyword evidence="16" id="KW-0175">Coiled coil</keyword>